<evidence type="ECO:0000256" key="4">
    <source>
        <dbReference type="SAM" id="MobiDB-lite"/>
    </source>
</evidence>
<accession>A0A4S8SJ92</accession>
<feature type="compositionally biased region" description="Basic and acidic residues" evidence="4">
    <location>
        <begin position="374"/>
        <end position="390"/>
    </location>
</feature>
<keyword evidence="3" id="KW-0378">Hydrolase</keyword>
<feature type="compositionally biased region" description="Polar residues" evidence="4">
    <location>
        <begin position="429"/>
        <end position="445"/>
    </location>
</feature>
<dbReference type="GO" id="GO:0019783">
    <property type="term" value="F:ubiquitin-like protein peptidase activity"/>
    <property type="evidence" value="ECO:0007669"/>
    <property type="project" value="UniProtKB-ARBA"/>
</dbReference>
<dbReference type="AlphaFoldDB" id="A0A4S8SJ92"/>
<reference evidence="6 7" key="1">
    <citation type="submission" date="2018-10" db="EMBL/GenBank/DDBJ databases">
        <title>Fifty Aureobasidium pullulans genomes reveal a recombining polyextremotolerant generalist.</title>
        <authorList>
            <person name="Gostincar C."/>
            <person name="Turk M."/>
            <person name="Zajc J."/>
            <person name="Gunde-Cimerman N."/>
        </authorList>
    </citation>
    <scope>NUCLEOTIDE SEQUENCE [LARGE SCALE GENOMIC DNA]</scope>
    <source>
        <strain evidence="6 7">EXF-11900</strain>
    </source>
</reference>
<evidence type="ECO:0000313" key="7">
    <source>
        <dbReference type="Proteomes" id="UP000304951"/>
    </source>
</evidence>
<feature type="region of interest" description="Disordered" evidence="4">
    <location>
        <begin position="491"/>
        <end position="528"/>
    </location>
</feature>
<evidence type="ECO:0000256" key="2">
    <source>
        <dbReference type="ARBA" id="ARBA00022670"/>
    </source>
</evidence>
<evidence type="ECO:0000259" key="5">
    <source>
        <dbReference type="Pfam" id="PF02902"/>
    </source>
</evidence>
<organism evidence="6 7">
    <name type="scientific">Aureobasidium pullulans</name>
    <name type="common">Black yeast</name>
    <name type="synonym">Pullularia pullulans</name>
    <dbReference type="NCBI Taxonomy" id="5580"/>
    <lineage>
        <taxon>Eukaryota</taxon>
        <taxon>Fungi</taxon>
        <taxon>Dikarya</taxon>
        <taxon>Ascomycota</taxon>
        <taxon>Pezizomycotina</taxon>
        <taxon>Dothideomycetes</taxon>
        <taxon>Dothideomycetidae</taxon>
        <taxon>Dothideales</taxon>
        <taxon>Saccotheciaceae</taxon>
        <taxon>Aureobasidium</taxon>
    </lineage>
</organism>
<dbReference type="SUPFAM" id="SSF54001">
    <property type="entry name" value="Cysteine proteinases"/>
    <property type="match status" value="1"/>
</dbReference>
<comment type="caution">
    <text evidence="6">The sequence shown here is derived from an EMBL/GenBank/DDBJ whole genome shotgun (WGS) entry which is preliminary data.</text>
</comment>
<dbReference type="Gene3D" id="3.40.395.10">
    <property type="entry name" value="Adenoviral Proteinase, Chain A"/>
    <property type="match status" value="1"/>
</dbReference>
<dbReference type="Proteomes" id="UP000304951">
    <property type="component" value="Unassembled WGS sequence"/>
</dbReference>
<gene>
    <name evidence="6" type="ORF">D6D28_05088</name>
</gene>
<feature type="domain" description="Ubiquitin-like protease family profile" evidence="5">
    <location>
        <begin position="628"/>
        <end position="710"/>
    </location>
</feature>
<feature type="region of interest" description="Disordered" evidence="4">
    <location>
        <begin position="369"/>
        <end position="461"/>
    </location>
</feature>
<keyword evidence="2" id="KW-0645">Protease</keyword>
<dbReference type="EMBL" id="QZAF01000194">
    <property type="protein sequence ID" value="THV70535.1"/>
    <property type="molecule type" value="Genomic_DNA"/>
</dbReference>
<dbReference type="Pfam" id="PF02902">
    <property type="entry name" value="Peptidase_C48"/>
    <property type="match status" value="1"/>
</dbReference>
<dbReference type="InterPro" id="IPR003653">
    <property type="entry name" value="Peptidase_C48_C"/>
</dbReference>
<protein>
    <recommendedName>
        <fullName evidence="5">Ubiquitin-like protease family profile domain-containing protein</fullName>
    </recommendedName>
</protein>
<evidence type="ECO:0000256" key="1">
    <source>
        <dbReference type="ARBA" id="ARBA00005234"/>
    </source>
</evidence>
<comment type="similarity">
    <text evidence="1">Belongs to the peptidase C48 family.</text>
</comment>
<dbReference type="InterPro" id="IPR038765">
    <property type="entry name" value="Papain-like_cys_pep_sf"/>
</dbReference>
<sequence>MRTRPRYAASLDKLNSSPWELHPRELSAHFGQTVFSSDSFIFQLRKLADDFAKSHDWERVYSLLKDVSNSRRDPASTVPRVSRDRTWVPYDIAQVRRMLENEVMADSGVTAESEAVAPTAVSIGQVDAQDQVSFFIQHGQELQDVDGMRGQYASGTKNTTDLDDSSFDDFDLDDWVREDAINEDTIRGYAIGDDLHGRSIHNAEHDKRHRVPPGDRLVIEDSVTRRKRKQGGRKDSSKRARLDLALENVEEDLSSQDGEAMNEEGVEQDMDTNQLHARSDRDRPHHVANQTLAGADTDTLGESIEAGRGGSAHADLPDRMSDIEGNPLERYTNPNYFLGDSSSSVFQLSDGQPHQSLANIGLRTPLSKTQALPNRDDQTPAGTEKIEQTGKARHPGVPCVVTEPSTARQRRKEQARFDGVTDGIVSLTPGRNATTSRHTSCATFNSPRSPSPGPGSQFRLRGEVPSVYSTPDEILNGAVFASAARRQEIHEPILQTPSHRMRQPGFGSSSSHRRPRNDRSLSPFADLGSRPVDSVPLVDRGRHIATDAATANGSTETQQHVLDQLAPLAYLDGTTMERILPFWLLPKSHHLKISTPPSWASFCLPRNWRIDAGDSRDIFVDLFRPTRRHWTLLRIEVDKAHVSVYDPLPTADPGLKEAAKAIVAAMGIDLQENKWSFEHEICPEQSDTQDCGVLVLLYAMHVATDNPLPSVAILDGSLWRMLFILLVRKSPLTTSEKTSFLTSTTAAPVAVEDLSSCQRLVRLHEKALAMVEILESKQASLDHAKRLLTGISRVFESFVNATVATTSHLARNQQFLEDLLARDCSEDRNLVEALEKANTRIKAELHNSRVYETRVSDLAFLLQQVDVLVVECIEIQTASANEATVLVSTMKFEQAILFDRLQQCGATDSL</sequence>
<dbReference type="GO" id="GO:0006508">
    <property type="term" value="P:proteolysis"/>
    <property type="evidence" value="ECO:0007669"/>
    <property type="project" value="UniProtKB-KW"/>
</dbReference>
<evidence type="ECO:0000313" key="6">
    <source>
        <dbReference type="EMBL" id="THV70535.1"/>
    </source>
</evidence>
<name>A0A4S8SJ92_AURPU</name>
<proteinExistence type="inferred from homology"/>
<dbReference type="GO" id="GO:0008234">
    <property type="term" value="F:cysteine-type peptidase activity"/>
    <property type="evidence" value="ECO:0007669"/>
    <property type="project" value="InterPro"/>
</dbReference>
<feature type="region of interest" description="Disordered" evidence="4">
    <location>
        <begin position="202"/>
        <end position="242"/>
    </location>
</feature>
<evidence type="ECO:0000256" key="3">
    <source>
        <dbReference type="ARBA" id="ARBA00022801"/>
    </source>
</evidence>
<feature type="compositionally biased region" description="Basic and acidic residues" evidence="4">
    <location>
        <begin position="232"/>
        <end position="242"/>
    </location>
</feature>